<dbReference type="PANTHER" id="PTHR46796">
    <property type="entry name" value="HTH-TYPE TRANSCRIPTIONAL ACTIVATOR RHAS-RELATED"/>
    <property type="match status" value="1"/>
</dbReference>
<protein>
    <submittedName>
        <fullName evidence="5">Helix-turn-helix domain-containing protein</fullName>
    </submittedName>
</protein>
<dbReference type="Proteomes" id="UP000280346">
    <property type="component" value="Unassembled WGS sequence"/>
</dbReference>
<dbReference type="SUPFAM" id="SSF46689">
    <property type="entry name" value="Homeodomain-like"/>
    <property type="match status" value="1"/>
</dbReference>
<name>A0A3S0VE28_9PROT</name>
<dbReference type="InterPro" id="IPR009057">
    <property type="entry name" value="Homeodomain-like_sf"/>
</dbReference>
<keyword evidence="1" id="KW-0805">Transcription regulation</keyword>
<dbReference type="EMBL" id="RZIJ01000040">
    <property type="protein sequence ID" value="RUQ62053.1"/>
    <property type="molecule type" value="Genomic_DNA"/>
</dbReference>
<dbReference type="Gene3D" id="1.10.10.60">
    <property type="entry name" value="Homeodomain-like"/>
    <property type="match status" value="1"/>
</dbReference>
<keyword evidence="2" id="KW-0238">DNA-binding</keyword>
<dbReference type="PANTHER" id="PTHR46796:SF6">
    <property type="entry name" value="ARAC SUBFAMILY"/>
    <property type="match status" value="1"/>
</dbReference>
<evidence type="ECO:0000313" key="5">
    <source>
        <dbReference type="EMBL" id="RUQ62053.1"/>
    </source>
</evidence>
<keyword evidence="6" id="KW-1185">Reference proteome</keyword>
<comment type="caution">
    <text evidence="5">The sequence shown here is derived from an EMBL/GenBank/DDBJ whole genome shotgun (WGS) entry which is preliminary data.</text>
</comment>
<dbReference type="InterPro" id="IPR050204">
    <property type="entry name" value="AraC_XylS_family_regulators"/>
</dbReference>
<evidence type="ECO:0000259" key="4">
    <source>
        <dbReference type="PROSITE" id="PS01124"/>
    </source>
</evidence>
<reference evidence="5 6" key="1">
    <citation type="submission" date="2018-12" db="EMBL/GenBank/DDBJ databases">
        <authorList>
            <person name="Yang Y."/>
        </authorList>
    </citation>
    <scope>NUCLEOTIDE SEQUENCE [LARGE SCALE GENOMIC DNA]</scope>
    <source>
        <strain evidence="5 6">GSF71</strain>
    </source>
</reference>
<evidence type="ECO:0000256" key="3">
    <source>
        <dbReference type="ARBA" id="ARBA00023163"/>
    </source>
</evidence>
<evidence type="ECO:0000256" key="2">
    <source>
        <dbReference type="ARBA" id="ARBA00023125"/>
    </source>
</evidence>
<keyword evidence="3" id="KW-0804">Transcription</keyword>
<dbReference type="Pfam" id="PF12833">
    <property type="entry name" value="HTH_18"/>
    <property type="match status" value="1"/>
</dbReference>
<dbReference type="Pfam" id="PF14525">
    <property type="entry name" value="AraC_binding_2"/>
    <property type="match status" value="1"/>
</dbReference>
<dbReference type="GO" id="GO:0003700">
    <property type="term" value="F:DNA-binding transcription factor activity"/>
    <property type="evidence" value="ECO:0007669"/>
    <property type="project" value="InterPro"/>
</dbReference>
<dbReference type="InterPro" id="IPR018060">
    <property type="entry name" value="HTH_AraC"/>
</dbReference>
<gene>
    <name evidence="5" type="ORF">EJ913_28995</name>
</gene>
<dbReference type="RefSeq" id="WP_127004536.1">
    <property type="nucleotide sequence ID" value="NZ_CP173191.1"/>
</dbReference>
<evidence type="ECO:0000313" key="6">
    <source>
        <dbReference type="Proteomes" id="UP000280346"/>
    </source>
</evidence>
<evidence type="ECO:0000256" key="1">
    <source>
        <dbReference type="ARBA" id="ARBA00023015"/>
    </source>
</evidence>
<dbReference type="AlphaFoldDB" id="A0A3S0VE28"/>
<sequence>MDDSNVDDSGTVKQVLPCDSLDTSRLPPEARLDALREAMGVLLDVTPADSDEGRLPARFDAWLMGPAVLAEVDLPSLSYIRTPGAIARDGRDCLMVQVYREGQSRVVGGASETIIRPGDLMITDFAQPIATEETRIMNISLMVPRDQLAPLLRDPDAHGGRRVAGDRPLARLVGAHLSSLAREAPHIPVAEAETVLAGTLQLVAAALNGEPDAATVGGVRGSVVREIRAFIDANILDPGLGPDRIMAVFRIPRSTLYRLFQPYGGIVHHIQRRRLHRALADLSNPGCNHMTVAEFGAMAGYTHPHDFIRAFRRAFGMTPGDVRHQARLAGRARWSRPTTVQPAWVDWIRAMN</sequence>
<dbReference type="PROSITE" id="PS01124">
    <property type="entry name" value="HTH_ARAC_FAMILY_2"/>
    <property type="match status" value="1"/>
</dbReference>
<dbReference type="SMART" id="SM00342">
    <property type="entry name" value="HTH_ARAC"/>
    <property type="match status" value="1"/>
</dbReference>
<dbReference type="InterPro" id="IPR035418">
    <property type="entry name" value="AraC-bd_2"/>
</dbReference>
<dbReference type="OrthoDB" id="5295469at2"/>
<proteinExistence type="predicted"/>
<organism evidence="5 6">
    <name type="scientific">Azospirillum doebereinerae</name>
    <dbReference type="NCBI Taxonomy" id="92933"/>
    <lineage>
        <taxon>Bacteria</taxon>
        <taxon>Pseudomonadati</taxon>
        <taxon>Pseudomonadota</taxon>
        <taxon>Alphaproteobacteria</taxon>
        <taxon>Rhodospirillales</taxon>
        <taxon>Azospirillaceae</taxon>
        <taxon>Azospirillum</taxon>
    </lineage>
</organism>
<accession>A0A3S0VE28</accession>
<dbReference type="GO" id="GO:0043565">
    <property type="term" value="F:sequence-specific DNA binding"/>
    <property type="evidence" value="ECO:0007669"/>
    <property type="project" value="InterPro"/>
</dbReference>
<feature type="domain" description="HTH araC/xylS-type" evidence="4">
    <location>
        <begin position="225"/>
        <end position="325"/>
    </location>
</feature>